<dbReference type="GO" id="GO:0003723">
    <property type="term" value="F:RNA binding"/>
    <property type="evidence" value="ECO:0007669"/>
    <property type="project" value="InterPro"/>
</dbReference>
<evidence type="ECO:0000313" key="10">
    <source>
        <dbReference type="Proteomes" id="UP001174997"/>
    </source>
</evidence>
<evidence type="ECO:0000256" key="5">
    <source>
        <dbReference type="ARBA" id="ARBA00023235"/>
    </source>
</evidence>
<dbReference type="EMBL" id="JAULSY010000122">
    <property type="protein sequence ID" value="KAK0664441.1"/>
    <property type="molecule type" value="Genomic_DNA"/>
</dbReference>
<dbReference type="GO" id="GO:1990481">
    <property type="term" value="P:mRNA pseudouridine synthesis"/>
    <property type="evidence" value="ECO:0007669"/>
    <property type="project" value="TreeGrafter"/>
</dbReference>
<keyword evidence="10" id="KW-1185">Reference proteome</keyword>
<dbReference type="SUPFAM" id="SSF55120">
    <property type="entry name" value="Pseudouridine synthase"/>
    <property type="match status" value="1"/>
</dbReference>
<dbReference type="PANTHER" id="PTHR13767">
    <property type="entry name" value="TRNA-PSEUDOURIDINE SYNTHASE"/>
    <property type="match status" value="1"/>
</dbReference>
<accession>A0AA39Z5L8</accession>
<evidence type="ECO:0000259" key="7">
    <source>
        <dbReference type="Pfam" id="PF01509"/>
    </source>
</evidence>
<evidence type="ECO:0000256" key="6">
    <source>
        <dbReference type="SAM" id="MobiDB-lite"/>
    </source>
</evidence>
<name>A0AA39Z5L8_9PEZI</name>
<dbReference type="InterPro" id="IPR032819">
    <property type="entry name" value="TruB_C"/>
</dbReference>
<dbReference type="Pfam" id="PF01509">
    <property type="entry name" value="TruB_N"/>
    <property type="match status" value="1"/>
</dbReference>
<comment type="caution">
    <text evidence="9">The sequence shown here is derived from an EMBL/GenBank/DDBJ whole genome shotgun (WGS) entry which is preliminary data.</text>
</comment>
<feature type="region of interest" description="Disordered" evidence="6">
    <location>
        <begin position="419"/>
        <end position="458"/>
    </location>
</feature>
<feature type="region of interest" description="Disordered" evidence="6">
    <location>
        <begin position="57"/>
        <end position="77"/>
    </location>
</feature>
<evidence type="ECO:0000259" key="8">
    <source>
        <dbReference type="Pfam" id="PF16198"/>
    </source>
</evidence>
<protein>
    <recommendedName>
        <fullName evidence="3">tRNA pseudouridine(55) synthase</fullName>
        <ecNumber evidence="3">5.4.99.25</ecNumber>
    </recommendedName>
</protein>
<proteinExistence type="inferred from homology"/>
<dbReference type="InterPro" id="IPR020103">
    <property type="entry name" value="PsdUridine_synth_cat_dom_sf"/>
</dbReference>
<evidence type="ECO:0000256" key="1">
    <source>
        <dbReference type="ARBA" id="ARBA00001166"/>
    </source>
</evidence>
<dbReference type="AlphaFoldDB" id="A0AA39Z5L8"/>
<dbReference type="GO" id="GO:0005634">
    <property type="term" value="C:nucleus"/>
    <property type="evidence" value="ECO:0007669"/>
    <property type="project" value="TreeGrafter"/>
</dbReference>
<dbReference type="Pfam" id="PF16198">
    <property type="entry name" value="TruB_C_2"/>
    <property type="match status" value="1"/>
</dbReference>
<keyword evidence="5" id="KW-0413">Isomerase</keyword>
<gene>
    <name evidence="9" type="ORF">QBC41DRAFT_328658</name>
</gene>
<feature type="compositionally biased region" description="Basic and acidic residues" evidence="6">
    <location>
        <begin position="282"/>
        <end position="314"/>
    </location>
</feature>
<sequence>MSFLRPQPFLKMATGTGKILEGVFGINKPIGLSSAQVIRDCQNFFDPSARFAPLLDQERQHREKESRFQKNRRKAKKNIQTKIGHGGTLDPLAGGVLILGVGKGTKSLQQFLLCTKTYETVVVFGASTDTYDRLGKIIKKGDYSNLTRDAVDKALEQFRGTYRQMPPLYSSLKMNGKPLYEYAREGKPIPREIETREVTVSDLELVEWYEPGTHKHYWPDEEAGQAEKDVAQSVWRVAKAQEDGGEESAAKVAAEEEESKALEDFNSKKRAAEEAVDGLVSDETRASKRVKNEEGNPEEKLMSGALDGKKEKLVKPPKGRGSDLVPVRPDDMPAPWEGKGPPAAKIRMTVTSGFYVRSLCHDLGEKLGCGAMMAELIRSRQGQFTLGGANCLEYDDLLRGEEVWGPKVESMLDKWNARPGEIQEPTVENGGIKVESAPEVKVESEPAPVKEEPVAASG</sequence>
<dbReference type="GO" id="GO:0006400">
    <property type="term" value="P:tRNA modification"/>
    <property type="evidence" value="ECO:0007669"/>
    <property type="project" value="TreeGrafter"/>
</dbReference>
<organism evidence="9 10">
    <name type="scientific">Cercophora samala</name>
    <dbReference type="NCBI Taxonomy" id="330535"/>
    <lineage>
        <taxon>Eukaryota</taxon>
        <taxon>Fungi</taxon>
        <taxon>Dikarya</taxon>
        <taxon>Ascomycota</taxon>
        <taxon>Pezizomycotina</taxon>
        <taxon>Sordariomycetes</taxon>
        <taxon>Sordariomycetidae</taxon>
        <taxon>Sordariales</taxon>
        <taxon>Lasiosphaeriaceae</taxon>
        <taxon>Cercophora</taxon>
    </lineage>
</organism>
<evidence type="ECO:0000256" key="4">
    <source>
        <dbReference type="ARBA" id="ARBA00022694"/>
    </source>
</evidence>
<dbReference type="InterPro" id="IPR002501">
    <property type="entry name" value="PsdUridine_synth_N"/>
</dbReference>
<dbReference type="InterPro" id="IPR014780">
    <property type="entry name" value="tRNA_psdUridine_synth_TruB"/>
</dbReference>
<feature type="domain" description="Pseudouridine synthase II N-terminal" evidence="7">
    <location>
        <begin position="80"/>
        <end position="211"/>
    </location>
</feature>
<comment type="catalytic activity">
    <reaction evidence="1">
        <text>a uridine in mRNA = a pseudouridine in mRNA</text>
        <dbReference type="Rhea" id="RHEA:56644"/>
        <dbReference type="Rhea" id="RHEA-COMP:14658"/>
        <dbReference type="Rhea" id="RHEA-COMP:14659"/>
        <dbReference type="ChEBI" id="CHEBI:65314"/>
        <dbReference type="ChEBI" id="CHEBI:65315"/>
    </reaction>
</comment>
<reference evidence="9" key="1">
    <citation type="submission" date="2023-06" db="EMBL/GenBank/DDBJ databases">
        <title>Genome-scale phylogeny and comparative genomics of the fungal order Sordariales.</title>
        <authorList>
            <consortium name="Lawrence Berkeley National Laboratory"/>
            <person name="Hensen N."/>
            <person name="Bonometti L."/>
            <person name="Westerberg I."/>
            <person name="Brannstrom I.O."/>
            <person name="Guillou S."/>
            <person name="Cros-Aarteil S."/>
            <person name="Calhoun S."/>
            <person name="Haridas S."/>
            <person name="Kuo A."/>
            <person name="Mondo S."/>
            <person name="Pangilinan J."/>
            <person name="Riley R."/>
            <person name="Labutti K."/>
            <person name="Andreopoulos B."/>
            <person name="Lipzen A."/>
            <person name="Chen C."/>
            <person name="Yanf M."/>
            <person name="Daum C."/>
            <person name="Ng V."/>
            <person name="Clum A."/>
            <person name="Steindorff A."/>
            <person name="Ohm R."/>
            <person name="Martin F."/>
            <person name="Silar P."/>
            <person name="Natvig D."/>
            <person name="Lalanne C."/>
            <person name="Gautier V."/>
            <person name="Ament-Velasquez S.L."/>
            <person name="Kruys A."/>
            <person name="Hutchinson M.I."/>
            <person name="Powell A.J."/>
            <person name="Barry K."/>
            <person name="Miller A.N."/>
            <person name="Grigoriev I.V."/>
            <person name="Debuchy R."/>
            <person name="Gladieux P."/>
            <person name="Thoren M.H."/>
            <person name="Johannesson H."/>
        </authorList>
    </citation>
    <scope>NUCLEOTIDE SEQUENCE</scope>
    <source>
        <strain evidence="9">CBS 307.81</strain>
    </source>
</reference>
<dbReference type="PANTHER" id="PTHR13767:SF2">
    <property type="entry name" value="PSEUDOURIDYLATE SYNTHASE TRUB1"/>
    <property type="match status" value="1"/>
</dbReference>
<dbReference type="Gene3D" id="3.30.2350.10">
    <property type="entry name" value="Pseudouridine synthase"/>
    <property type="match status" value="1"/>
</dbReference>
<feature type="region of interest" description="Disordered" evidence="6">
    <location>
        <begin position="239"/>
        <end position="340"/>
    </location>
</feature>
<dbReference type="HAMAP" id="MF_01080">
    <property type="entry name" value="TruB_bact"/>
    <property type="match status" value="1"/>
</dbReference>
<feature type="compositionally biased region" description="Basic and acidic residues" evidence="6">
    <location>
        <begin position="259"/>
        <end position="273"/>
    </location>
</feature>
<evidence type="ECO:0000256" key="3">
    <source>
        <dbReference type="ARBA" id="ARBA00012787"/>
    </source>
</evidence>
<dbReference type="Proteomes" id="UP001174997">
    <property type="component" value="Unassembled WGS sequence"/>
</dbReference>
<feature type="compositionally biased region" description="Basic and acidic residues" evidence="6">
    <location>
        <begin position="57"/>
        <end position="68"/>
    </location>
</feature>
<comment type="similarity">
    <text evidence="2">Belongs to the pseudouridine synthase TruB family.</text>
</comment>
<feature type="domain" description="tRNA pseudouridylate synthase B C-terminal" evidence="8">
    <location>
        <begin position="357"/>
        <end position="413"/>
    </location>
</feature>
<evidence type="ECO:0000313" key="9">
    <source>
        <dbReference type="EMBL" id="KAK0664441.1"/>
    </source>
</evidence>
<dbReference type="EC" id="5.4.99.25" evidence="3"/>
<dbReference type="GO" id="GO:0160148">
    <property type="term" value="F:tRNA pseudouridine(55) synthase activity"/>
    <property type="evidence" value="ECO:0007669"/>
    <property type="project" value="UniProtKB-EC"/>
</dbReference>
<keyword evidence="4" id="KW-0819">tRNA processing</keyword>
<feature type="compositionally biased region" description="Basic and acidic residues" evidence="6">
    <location>
        <begin position="436"/>
        <end position="458"/>
    </location>
</feature>
<evidence type="ECO:0000256" key="2">
    <source>
        <dbReference type="ARBA" id="ARBA00008999"/>
    </source>
</evidence>